<gene>
    <name evidence="2" type="ORF">ACFPQB_13270</name>
</gene>
<dbReference type="Pfam" id="PF12146">
    <property type="entry name" value="Hydrolase_4"/>
    <property type="match status" value="1"/>
</dbReference>
<keyword evidence="3" id="KW-1185">Reference proteome</keyword>
<dbReference type="InterPro" id="IPR029058">
    <property type="entry name" value="AB_hydrolase_fold"/>
</dbReference>
<sequence length="328" mass="37530">MTEQSTHRTESSYEVVTDVLGAPWVAETIPLEPDFEGEVVATLVSRRTGSPTDRATLHVHGFSDYFFHAEHGEWWIERGHDMYGLDLRKYGRSLRPHQSATYVADLAEYFEELDAAWERITVRDGHTRVVLTAHSTGGLIVSLWADSRKPTELAGLVLNSPWLDLQGRSWMRSPAMTTVIDRVGRRQPMRELRREVTGFYTRSLHREHDGEWDFDLTWKPLGSFPVRFGWLRAIRIGHAQVQRGLDVPAPVLVLSSDRSSAPRELCDDVFCTDLVLDVRQIRRWATAVGKHTTYIAIPGAVHDVLLSRPTPRKRAYDEIDRWLSTYVS</sequence>
<protein>
    <submittedName>
        <fullName evidence="2">Alpha/beta hydrolase</fullName>
    </submittedName>
</protein>
<proteinExistence type="predicted"/>
<reference evidence="3" key="1">
    <citation type="journal article" date="2019" name="Int. J. Syst. Evol. Microbiol.">
        <title>The Global Catalogue of Microorganisms (GCM) 10K type strain sequencing project: providing services to taxonomists for standard genome sequencing and annotation.</title>
        <authorList>
            <consortium name="The Broad Institute Genomics Platform"/>
            <consortium name="The Broad Institute Genome Sequencing Center for Infectious Disease"/>
            <person name="Wu L."/>
            <person name="Ma J."/>
        </authorList>
    </citation>
    <scope>NUCLEOTIDE SEQUENCE [LARGE SCALE GENOMIC DNA]</scope>
    <source>
        <strain evidence="3">YIM 94188</strain>
    </source>
</reference>
<dbReference type="RefSeq" id="WP_136436963.1">
    <property type="nucleotide sequence ID" value="NZ_JBHSNS010000006.1"/>
</dbReference>
<name>A0ABW0ZIJ8_9ACTN</name>
<feature type="domain" description="Serine aminopeptidase S33" evidence="1">
    <location>
        <begin position="54"/>
        <end position="192"/>
    </location>
</feature>
<evidence type="ECO:0000313" key="3">
    <source>
        <dbReference type="Proteomes" id="UP001596072"/>
    </source>
</evidence>
<dbReference type="EMBL" id="JBHSNS010000006">
    <property type="protein sequence ID" value="MFC5729892.1"/>
    <property type="molecule type" value="Genomic_DNA"/>
</dbReference>
<dbReference type="Gene3D" id="3.40.50.1820">
    <property type="entry name" value="alpha/beta hydrolase"/>
    <property type="match status" value="1"/>
</dbReference>
<dbReference type="InterPro" id="IPR022742">
    <property type="entry name" value="Hydrolase_4"/>
</dbReference>
<dbReference type="SUPFAM" id="SSF53474">
    <property type="entry name" value="alpha/beta-Hydrolases"/>
    <property type="match status" value="1"/>
</dbReference>
<accession>A0ABW0ZIJ8</accession>
<keyword evidence="2" id="KW-0378">Hydrolase</keyword>
<organism evidence="2 3">
    <name type="scientific">Nocardioides vastitatis</name>
    <dbReference type="NCBI Taxonomy" id="2568655"/>
    <lineage>
        <taxon>Bacteria</taxon>
        <taxon>Bacillati</taxon>
        <taxon>Actinomycetota</taxon>
        <taxon>Actinomycetes</taxon>
        <taxon>Propionibacteriales</taxon>
        <taxon>Nocardioidaceae</taxon>
        <taxon>Nocardioides</taxon>
    </lineage>
</organism>
<comment type="caution">
    <text evidence="2">The sequence shown here is derived from an EMBL/GenBank/DDBJ whole genome shotgun (WGS) entry which is preliminary data.</text>
</comment>
<dbReference type="GO" id="GO:0016787">
    <property type="term" value="F:hydrolase activity"/>
    <property type="evidence" value="ECO:0007669"/>
    <property type="project" value="UniProtKB-KW"/>
</dbReference>
<dbReference type="Proteomes" id="UP001596072">
    <property type="component" value="Unassembled WGS sequence"/>
</dbReference>
<evidence type="ECO:0000313" key="2">
    <source>
        <dbReference type="EMBL" id="MFC5729892.1"/>
    </source>
</evidence>
<evidence type="ECO:0000259" key="1">
    <source>
        <dbReference type="Pfam" id="PF12146"/>
    </source>
</evidence>